<accession>A0A1Y2B1J4</accession>
<dbReference type="InterPro" id="IPR039191">
    <property type="entry name" value="Nopp140-like"/>
</dbReference>
<dbReference type="STRING" id="329046.A0A1Y2B1J4"/>
<dbReference type="PANTHER" id="PTHR23216:SF1">
    <property type="entry name" value="NUCLEOLAR AND COILED-BODY PHOSPHOPROTEIN 1"/>
    <property type="match status" value="1"/>
</dbReference>
<dbReference type="EMBL" id="MCGO01000092">
    <property type="protein sequence ID" value="ORY28701.1"/>
    <property type="molecule type" value="Genomic_DNA"/>
</dbReference>
<dbReference type="InterPro" id="IPR007718">
    <property type="entry name" value="Srp40_C"/>
</dbReference>
<protein>
    <recommendedName>
        <fullName evidence="1">Srp40 C-terminal domain-containing protein</fullName>
    </recommendedName>
</protein>
<dbReference type="Proteomes" id="UP000193642">
    <property type="component" value="Unassembled WGS sequence"/>
</dbReference>
<sequence length="80" mass="9227">FQRVKAENVVFVDERLKDNRFESKGGAISSYGMKAHQDLIVTKGKGFTKEKNKKKRGSYRGGQIDQESYSIKFNYDDDDE</sequence>
<dbReference type="OrthoDB" id="5599646at2759"/>
<dbReference type="GO" id="GO:0005654">
    <property type="term" value="C:nucleoplasm"/>
    <property type="evidence" value="ECO:0007669"/>
    <property type="project" value="TreeGrafter"/>
</dbReference>
<feature type="domain" description="Srp40 C-terminal" evidence="1">
    <location>
        <begin position="1"/>
        <end position="73"/>
    </location>
</feature>
<proteinExistence type="predicted"/>
<comment type="caution">
    <text evidence="2">The sequence shown here is derived from an EMBL/GenBank/DDBJ whole genome shotgun (WGS) entry which is preliminary data.</text>
</comment>
<reference evidence="2 3" key="1">
    <citation type="submission" date="2016-07" db="EMBL/GenBank/DDBJ databases">
        <title>Pervasive Adenine N6-methylation of Active Genes in Fungi.</title>
        <authorList>
            <consortium name="DOE Joint Genome Institute"/>
            <person name="Mondo S.J."/>
            <person name="Dannebaum R.O."/>
            <person name="Kuo R.C."/>
            <person name="Labutti K."/>
            <person name="Haridas S."/>
            <person name="Kuo A."/>
            <person name="Salamov A."/>
            <person name="Ahrendt S.R."/>
            <person name="Lipzen A."/>
            <person name="Sullivan W."/>
            <person name="Andreopoulos W.B."/>
            <person name="Clum A."/>
            <person name="Lindquist E."/>
            <person name="Daum C."/>
            <person name="Ramamoorthy G.K."/>
            <person name="Gryganskyi A."/>
            <person name="Culley D."/>
            <person name="Magnuson J.K."/>
            <person name="James T.Y."/>
            <person name="O'Malley M.A."/>
            <person name="Stajich J.E."/>
            <person name="Spatafora J.W."/>
            <person name="Visel A."/>
            <person name="Grigoriev I.V."/>
        </authorList>
    </citation>
    <scope>NUCLEOTIDE SEQUENCE [LARGE SCALE GENOMIC DNA]</scope>
    <source>
        <strain evidence="2 3">JEL800</strain>
    </source>
</reference>
<evidence type="ECO:0000259" key="1">
    <source>
        <dbReference type="Pfam" id="PF05022"/>
    </source>
</evidence>
<dbReference type="Pfam" id="PF05022">
    <property type="entry name" value="SRP40_C"/>
    <property type="match status" value="1"/>
</dbReference>
<gene>
    <name evidence="2" type="ORF">BCR33DRAFT_666822</name>
</gene>
<feature type="non-terminal residue" evidence="2">
    <location>
        <position position="1"/>
    </location>
</feature>
<evidence type="ECO:0000313" key="2">
    <source>
        <dbReference type="EMBL" id="ORY28701.1"/>
    </source>
</evidence>
<keyword evidence="3" id="KW-1185">Reference proteome</keyword>
<dbReference type="PANTHER" id="PTHR23216">
    <property type="entry name" value="NUCLEOLAR AND COILED-BODY PHOSPHOPROTEIN 1"/>
    <property type="match status" value="1"/>
</dbReference>
<evidence type="ECO:0000313" key="3">
    <source>
        <dbReference type="Proteomes" id="UP000193642"/>
    </source>
</evidence>
<organism evidence="2 3">
    <name type="scientific">Rhizoclosmatium globosum</name>
    <dbReference type="NCBI Taxonomy" id="329046"/>
    <lineage>
        <taxon>Eukaryota</taxon>
        <taxon>Fungi</taxon>
        <taxon>Fungi incertae sedis</taxon>
        <taxon>Chytridiomycota</taxon>
        <taxon>Chytridiomycota incertae sedis</taxon>
        <taxon>Chytridiomycetes</taxon>
        <taxon>Chytridiales</taxon>
        <taxon>Chytriomycetaceae</taxon>
        <taxon>Rhizoclosmatium</taxon>
    </lineage>
</organism>
<dbReference type="AlphaFoldDB" id="A0A1Y2B1J4"/>
<dbReference type="GO" id="GO:0005730">
    <property type="term" value="C:nucleolus"/>
    <property type="evidence" value="ECO:0007669"/>
    <property type="project" value="InterPro"/>
</dbReference>
<name>A0A1Y2B1J4_9FUNG</name>